<dbReference type="Proteomes" id="UP000594638">
    <property type="component" value="Unassembled WGS sequence"/>
</dbReference>
<comment type="caution">
    <text evidence="2">The sequence shown here is derived from an EMBL/GenBank/DDBJ whole genome shotgun (WGS) entry which is preliminary data.</text>
</comment>
<evidence type="ECO:0000313" key="3">
    <source>
        <dbReference type="Proteomes" id="UP000594638"/>
    </source>
</evidence>
<dbReference type="Gramene" id="OE9A104509T2">
    <property type="protein sequence ID" value="OE9A104509C2"/>
    <property type="gene ID" value="OE9A104509"/>
</dbReference>
<dbReference type="InterPro" id="IPR024964">
    <property type="entry name" value="CTLH/CRA"/>
</dbReference>
<dbReference type="SMART" id="SM00668">
    <property type="entry name" value="CTLH"/>
    <property type="match status" value="1"/>
</dbReference>
<evidence type="ECO:0000313" key="2">
    <source>
        <dbReference type="EMBL" id="CAA2978427.1"/>
    </source>
</evidence>
<accession>A0A8S0RGZ5</accession>
<protein>
    <recommendedName>
        <fullName evidence="1">CTLH domain-containing protein</fullName>
    </recommendedName>
</protein>
<feature type="domain" description="CTLH" evidence="1">
    <location>
        <begin position="42"/>
        <end position="98"/>
    </location>
</feature>
<sequence length="187" mass="21160">MESIAVNWEALDSLVTDFAKSENLIEDAQSPLSSPSTTTFASRLLIRQIRRLLESGDIDSAINLLGVHAPSVLDDHRLLFRLQKQKFIELLRKGTEEDRDSAIHCVRTALAPCALDAYPEAYEEFKHVLLAFIYDKDDQNSPVADEVRNNLLLSLWHDVRVLLKSTMLLYGWMQVPLGLTTLARLVN</sequence>
<dbReference type="EMBL" id="CACTIH010003619">
    <property type="protein sequence ID" value="CAA2978427.1"/>
    <property type="molecule type" value="Genomic_DNA"/>
</dbReference>
<name>A0A8S0RGZ5_OLEEU</name>
<dbReference type="AlphaFoldDB" id="A0A8S0RGZ5"/>
<keyword evidence="3" id="KW-1185">Reference proteome</keyword>
<gene>
    <name evidence="2" type="ORF">OLEA9_A104509</name>
</gene>
<dbReference type="InterPro" id="IPR006595">
    <property type="entry name" value="CTLH_C"/>
</dbReference>
<dbReference type="PROSITE" id="PS50897">
    <property type="entry name" value="CTLH"/>
    <property type="match status" value="1"/>
</dbReference>
<proteinExistence type="predicted"/>
<evidence type="ECO:0000259" key="1">
    <source>
        <dbReference type="PROSITE" id="PS50897"/>
    </source>
</evidence>
<reference evidence="2 3" key="1">
    <citation type="submission" date="2019-12" db="EMBL/GenBank/DDBJ databases">
        <authorList>
            <person name="Alioto T."/>
            <person name="Alioto T."/>
            <person name="Gomez Garrido J."/>
        </authorList>
    </citation>
    <scope>NUCLEOTIDE SEQUENCE [LARGE SCALE GENOMIC DNA]</scope>
</reference>
<dbReference type="OrthoDB" id="2415936at2759"/>
<dbReference type="Pfam" id="PF10607">
    <property type="entry name" value="CTLH"/>
    <property type="match status" value="1"/>
</dbReference>
<organism evidence="2 3">
    <name type="scientific">Olea europaea subsp. europaea</name>
    <dbReference type="NCBI Taxonomy" id="158383"/>
    <lineage>
        <taxon>Eukaryota</taxon>
        <taxon>Viridiplantae</taxon>
        <taxon>Streptophyta</taxon>
        <taxon>Embryophyta</taxon>
        <taxon>Tracheophyta</taxon>
        <taxon>Spermatophyta</taxon>
        <taxon>Magnoliopsida</taxon>
        <taxon>eudicotyledons</taxon>
        <taxon>Gunneridae</taxon>
        <taxon>Pentapetalae</taxon>
        <taxon>asterids</taxon>
        <taxon>lamiids</taxon>
        <taxon>Lamiales</taxon>
        <taxon>Oleaceae</taxon>
        <taxon>Oleeae</taxon>
        <taxon>Olea</taxon>
    </lineage>
</organism>